<reference evidence="1 2" key="1">
    <citation type="journal article" date="2015" name="Biotechnol. Biofuels">
        <title>Enhanced degradation of softwood versus hardwood by the white-rot fungus Pycnoporus coccineus.</title>
        <authorList>
            <person name="Couturier M."/>
            <person name="Navarro D."/>
            <person name="Chevret D."/>
            <person name="Henrissat B."/>
            <person name="Piumi F."/>
            <person name="Ruiz-Duenas F.J."/>
            <person name="Martinez A.T."/>
            <person name="Grigoriev I.V."/>
            <person name="Riley R."/>
            <person name="Lipzen A."/>
            <person name="Berrin J.G."/>
            <person name="Master E.R."/>
            <person name="Rosso M.N."/>
        </authorList>
    </citation>
    <scope>NUCLEOTIDE SEQUENCE [LARGE SCALE GENOMIC DNA]</scope>
    <source>
        <strain evidence="1 2">BRFM310</strain>
    </source>
</reference>
<dbReference type="Proteomes" id="UP000193067">
    <property type="component" value="Unassembled WGS sequence"/>
</dbReference>
<evidence type="ECO:0000313" key="1">
    <source>
        <dbReference type="EMBL" id="OSD02281.1"/>
    </source>
</evidence>
<gene>
    <name evidence="1" type="ORF">PYCCODRAFT_425715</name>
</gene>
<evidence type="ECO:0000313" key="2">
    <source>
        <dbReference type="Proteomes" id="UP000193067"/>
    </source>
</evidence>
<name>A0A1Y2IPY3_TRAC3</name>
<dbReference type="AlphaFoldDB" id="A0A1Y2IPY3"/>
<sequence length="123" mass="14034">MPHRYTVWLSHGRNLHQKLVRHSERHTHADAVVICIETQSTFINPIRQAWRTTRGPKHPRCQPCQRWALVGPQGALRIEKRETEYAQRWRACSRGLSCAGTPGSFCLTCEVGIDGVALYNTDV</sequence>
<organism evidence="1 2">
    <name type="scientific">Trametes coccinea (strain BRFM310)</name>
    <name type="common">Pycnoporus coccineus</name>
    <dbReference type="NCBI Taxonomy" id="1353009"/>
    <lineage>
        <taxon>Eukaryota</taxon>
        <taxon>Fungi</taxon>
        <taxon>Dikarya</taxon>
        <taxon>Basidiomycota</taxon>
        <taxon>Agaricomycotina</taxon>
        <taxon>Agaricomycetes</taxon>
        <taxon>Polyporales</taxon>
        <taxon>Polyporaceae</taxon>
        <taxon>Trametes</taxon>
    </lineage>
</organism>
<accession>A0A1Y2IPY3</accession>
<dbReference type="EMBL" id="KZ084106">
    <property type="protein sequence ID" value="OSD02281.1"/>
    <property type="molecule type" value="Genomic_DNA"/>
</dbReference>
<proteinExistence type="predicted"/>
<protein>
    <submittedName>
        <fullName evidence="1">Uncharacterized protein</fullName>
    </submittedName>
</protein>
<keyword evidence="2" id="KW-1185">Reference proteome</keyword>